<reference evidence="2" key="1">
    <citation type="journal article" date="2022" name="Int. J. Mol. Sci.">
        <title>Draft Genome of Tanacetum Coccineum: Genomic Comparison of Closely Related Tanacetum-Family Plants.</title>
        <authorList>
            <person name="Yamashiro T."/>
            <person name="Shiraishi A."/>
            <person name="Nakayama K."/>
            <person name="Satake H."/>
        </authorList>
    </citation>
    <scope>NUCLEOTIDE SEQUENCE</scope>
</reference>
<comment type="caution">
    <text evidence="2">The sequence shown here is derived from an EMBL/GenBank/DDBJ whole genome shotgun (WGS) entry which is preliminary data.</text>
</comment>
<dbReference type="Proteomes" id="UP001151760">
    <property type="component" value="Unassembled WGS sequence"/>
</dbReference>
<accession>A0ABQ5ELW2</accession>
<evidence type="ECO:0000256" key="1">
    <source>
        <dbReference type="SAM" id="MobiDB-lite"/>
    </source>
</evidence>
<evidence type="ECO:0000313" key="2">
    <source>
        <dbReference type="EMBL" id="GJT51522.1"/>
    </source>
</evidence>
<gene>
    <name evidence="2" type="ORF">Tco_0977679</name>
</gene>
<name>A0ABQ5ELW2_9ASTR</name>
<evidence type="ECO:0000313" key="3">
    <source>
        <dbReference type="Proteomes" id="UP001151760"/>
    </source>
</evidence>
<organism evidence="2 3">
    <name type="scientific">Tanacetum coccineum</name>
    <dbReference type="NCBI Taxonomy" id="301880"/>
    <lineage>
        <taxon>Eukaryota</taxon>
        <taxon>Viridiplantae</taxon>
        <taxon>Streptophyta</taxon>
        <taxon>Embryophyta</taxon>
        <taxon>Tracheophyta</taxon>
        <taxon>Spermatophyta</taxon>
        <taxon>Magnoliopsida</taxon>
        <taxon>eudicotyledons</taxon>
        <taxon>Gunneridae</taxon>
        <taxon>Pentapetalae</taxon>
        <taxon>asterids</taxon>
        <taxon>campanulids</taxon>
        <taxon>Asterales</taxon>
        <taxon>Asteraceae</taxon>
        <taxon>Asteroideae</taxon>
        <taxon>Anthemideae</taxon>
        <taxon>Anthemidinae</taxon>
        <taxon>Tanacetum</taxon>
    </lineage>
</organism>
<protein>
    <submittedName>
        <fullName evidence="2">Uncharacterized protein</fullName>
    </submittedName>
</protein>
<feature type="region of interest" description="Disordered" evidence="1">
    <location>
        <begin position="140"/>
        <end position="164"/>
    </location>
</feature>
<sequence>MAQQFIPAAQLVPKFQGIGRCSNYAVLQTVYLQQFWKTVSKLPDTKDTIKNLIPFLQRLKDDYHSIKDYIPLVRVYTTGNVTVREMLISNAFLTDEIRATDDFKEYETVIIGVDVKMNQLQPVVSTQGMHMITPRAYRTPTLTAASPQEKKRKQRVGETSSPMKSLKVTIKQNQTLLQFHLLVMKEYEMKLLRWILKRWLKDRAPESHKAKPKVVVMMMLLTRKMIRGLTMKRKVYDVLRNTDDAAKENGQNGSLLIIHWSKLCNGATTSKSKSKRGFTSNKTKILPGSIAGMCRRRVTKDREITPTNVPELISKELATHAPKMIEELFQKHMQNTTLNMYPTTSSSTTEISTADLQHQLYLKMKSKPQDQAVDPEL</sequence>
<keyword evidence="3" id="KW-1185">Reference proteome</keyword>
<proteinExistence type="predicted"/>
<reference evidence="2" key="2">
    <citation type="submission" date="2022-01" db="EMBL/GenBank/DDBJ databases">
        <authorList>
            <person name="Yamashiro T."/>
            <person name="Shiraishi A."/>
            <person name="Satake H."/>
            <person name="Nakayama K."/>
        </authorList>
    </citation>
    <scope>NUCLEOTIDE SEQUENCE</scope>
</reference>
<dbReference type="EMBL" id="BQNB010016415">
    <property type="protein sequence ID" value="GJT51522.1"/>
    <property type="molecule type" value="Genomic_DNA"/>
</dbReference>